<dbReference type="Proteomes" id="UP000297839">
    <property type="component" value="Unassembled WGS sequence"/>
</dbReference>
<dbReference type="Gene3D" id="1.20.1250.20">
    <property type="entry name" value="MFS general substrate transporter like domains"/>
    <property type="match status" value="1"/>
</dbReference>
<dbReference type="InterPro" id="IPR010290">
    <property type="entry name" value="TM_effector"/>
</dbReference>
<dbReference type="GO" id="GO:0022857">
    <property type="term" value="F:transmembrane transporter activity"/>
    <property type="evidence" value="ECO:0007669"/>
    <property type="project" value="InterPro"/>
</dbReference>
<dbReference type="InterPro" id="IPR020846">
    <property type="entry name" value="MFS_dom"/>
</dbReference>
<comment type="subcellular location">
    <subcellularLocation>
        <location evidence="1">Cell membrane</location>
        <topology evidence="1">Multi-pass membrane protein</topology>
    </subcellularLocation>
</comment>
<dbReference type="InterPro" id="IPR036259">
    <property type="entry name" value="MFS_trans_sf"/>
</dbReference>
<keyword evidence="4 7" id="KW-0812">Transmembrane</keyword>
<evidence type="ECO:0000313" key="9">
    <source>
        <dbReference type="EMBL" id="TFZ00223.1"/>
    </source>
</evidence>
<feature type="transmembrane region" description="Helical" evidence="7">
    <location>
        <begin position="328"/>
        <end position="353"/>
    </location>
</feature>
<proteinExistence type="predicted"/>
<reference evidence="9 10" key="1">
    <citation type="submission" date="2019-03" db="EMBL/GenBank/DDBJ databases">
        <title>Ramlibacter sp. 18x22-1, whole genome shotgun sequence.</title>
        <authorList>
            <person name="Zhang X."/>
            <person name="Feng G."/>
            <person name="Zhu H."/>
        </authorList>
    </citation>
    <scope>NUCLEOTIDE SEQUENCE [LARGE SCALE GENOMIC DNA]</scope>
    <source>
        <strain evidence="9 10">18x22-1</strain>
    </source>
</reference>
<keyword evidence="5 7" id="KW-1133">Transmembrane helix</keyword>
<name>A0A4Z0BLM5_9BURK</name>
<gene>
    <name evidence="9" type="ORF">EZ216_14070</name>
</gene>
<protein>
    <submittedName>
        <fullName evidence="9">MFS transporter</fullName>
    </submittedName>
</protein>
<comment type="caution">
    <text evidence="9">The sequence shown here is derived from an EMBL/GenBank/DDBJ whole genome shotgun (WGS) entry which is preliminary data.</text>
</comment>
<feature type="transmembrane region" description="Helical" evidence="7">
    <location>
        <begin position="269"/>
        <end position="292"/>
    </location>
</feature>
<evidence type="ECO:0000256" key="2">
    <source>
        <dbReference type="ARBA" id="ARBA00022448"/>
    </source>
</evidence>
<keyword evidence="3" id="KW-1003">Cell membrane</keyword>
<feature type="transmembrane region" description="Helical" evidence="7">
    <location>
        <begin position="304"/>
        <end position="322"/>
    </location>
</feature>
<organism evidence="9 10">
    <name type="scientific">Ramlibacter humi</name>
    <dbReference type="NCBI Taxonomy" id="2530451"/>
    <lineage>
        <taxon>Bacteria</taxon>
        <taxon>Pseudomonadati</taxon>
        <taxon>Pseudomonadota</taxon>
        <taxon>Betaproteobacteria</taxon>
        <taxon>Burkholderiales</taxon>
        <taxon>Comamonadaceae</taxon>
        <taxon>Ramlibacter</taxon>
    </lineage>
</organism>
<sequence length="538" mass="58589">MADPEQATLQAPPMAPPAVTAFGPLGIPVFRMLWFTWLAANTTMWMNDVAAAWLMTSIAPSPLWVALVQSASTLPVFFLGLPSGALADILDRRRYFMVTQFWVASVACILCGVILFDALNPALLLALTFANGVGLAMRWPVFAAIIPEVVPRPQLPQALALNGVAMNGSRIIGPLVAGALIASLGSAWVFVLNACLSIGAGFVIMRWRREHKESPLGRERLTSAMRVGLQFVRQSSRLRGIFLRISMFFLHSTAQLALLPLVARGLPGGAAGTFTLLLASMGAGAIFAALNMPRIRAWLPLQRLVFTGTVLQALGTLAVAYAPNVWLAVPAMAVSGMAWITVANSLTVAAQMALPDWVRARGMSIYQMCLMGSTAAGAAFWGQVATFGSVRDSLTVAAFTGVFLMYVVQKLVADRGTEEDLTPSHVIKVPDIPAPPKSGRVVVRVEYLIDPARAEEFSRVMEESRRSRLRQGALAWQLLHDLIEPGRYVEQITDESWTEHLRRFDRVTAADAQLRDLRLSFQLGDAPPKITRYVIEQE</sequence>
<dbReference type="CDD" id="cd06173">
    <property type="entry name" value="MFS_MefA_like"/>
    <property type="match status" value="1"/>
</dbReference>
<evidence type="ECO:0000259" key="8">
    <source>
        <dbReference type="PROSITE" id="PS50850"/>
    </source>
</evidence>
<evidence type="ECO:0000256" key="5">
    <source>
        <dbReference type="ARBA" id="ARBA00022989"/>
    </source>
</evidence>
<keyword evidence="6 7" id="KW-0472">Membrane</keyword>
<evidence type="ECO:0000256" key="7">
    <source>
        <dbReference type="SAM" id="Phobius"/>
    </source>
</evidence>
<feature type="transmembrane region" description="Helical" evidence="7">
    <location>
        <begin position="365"/>
        <end position="384"/>
    </location>
</feature>
<dbReference type="SUPFAM" id="SSF103473">
    <property type="entry name" value="MFS general substrate transporter"/>
    <property type="match status" value="1"/>
</dbReference>
<dbReference type="PANTHER" id="PTHR23513">
    <property type="entry name" value="INTEGRAL MEMBRANE EFFLUX PROTEIN-RELATED"/>
    <property type="match status" value="1"/>
</dbReference>
<evidence type="ECO:0000256" key="3">
    <source>
        <dbReference type="ARBA" id="ARBA00022475"/>
    </source>
</evidence>
<dbReference type="EMBL" id="SMLK01000004">
    <property type="protein sequence ID" value="TFZ00223.1"/>
    <property type="molecule type" value="Genomic_DNA"/>
</dbReference>
<evidence type="ECO:0000256" key="1">
    <source>
        <dbReference type="ARBA" id="ARBA00004651"/>
    </source>
</evidence>
<feature type="transmembrane region" description="Helical" evidence="7">
    <location>
        <begin position="187"/>
        <end position="205"/>
    </location>
</feature>
<feature type="transmembrane region" description="Helical" evidence="7">
    <location>
        <begin position="241"/>
        <end position="263"/>
    </location>
</feature>
<keyword evidence="2" id="KW-0813">Transport</keyword>
<dbReference type="OrthoDB" id="9775268at2"/>
<evidence type="ECO:0000256" key="6">
    <source>
        <dbReference type="ARBA" id="ARBA00023136"/>
    </source>
</evidence>
<dbReference type="Pfam" id="PF05977">
    <property type="entry name" value="MFS_3"/>
    <property type="match status" value="1"/>
</dbReference>
<keyword evidence="10" id="KW-1185">Reference proteome</keyword>
<feature type="transmembrane region" description="Helical" evidence="7">
    <location>
        <begin position="122"/>
        <end position="146"/>
    </location>
</feature>
<dbReference type="PROSITE" id="PS50850">
    <property type="entry name" value="MFS"/>
    <property type="match status" value="1"/>
</dbReference>
<dbReference type="GO" id="GO:0005886">
    <property type="term" value="C:plasma membrane"/>
    <property type="evidence" value="ECO:0007669"/>
    <property type="project" value="UniProtKB-SubCell"/>
</dbReference>
<evidence type="ECO:0000313" key="10">
    <source>
        <dbReference type="Proteomes" id="UP000297839"/>
    </source>
</evidence>
<accession>A0A4Z0BLM5</accession>
<dbReference type="AlphaFoldDB" id="A0A4Z0BLM5"/>
<feature type="domain" description="Major facilitator superfamily (MFS) profile" evidence="8">
    <location>
        <begin position="29"/>
        <end position="416"/>
    </location>
</feature>
<dbReference type="PANTHER" id="PTHR23513:SF11">
    <property type="entry name" value="STAPHYLOFERRIN A TRANSPORTER"/>
    <property type="match status" value="1"/>
</dbReference>
<feature type="transmembrane region" description="Helical" evidence="7">
    <location>
        <begin position="390"/>
        <end position="408"/>
    </location>
</feature>
<feature type="transmembrane region" description="Helical" evidence="7">
    <location>
        <begin position="95"/>
        <end position="116"/>
    </location>
</feature>
<evidence type="ECO:0000256" key="4">
    <source>
        <dbReference type="ARBA" id="ARBA00022692"/>
    </source>
</evidence>